<evidence type="ECO:0000256" key="6">
    <source>
        <dbReference type="PIRSR" id="PIRSR001227-2"/>
    </source>
</evidence>
<dbReference type="GO" id="GO:0046872">
    <property type="term" value="F:metal ion binding"/>
    <property type="evidence" value="ECO:0007669"/>
    <property type="project" value="UniProtKB-KW"/>
</dbReference>
<dbReference type="PANTHER" id="PTHR34218">
    <property type="entry name" value="PEPTIDASE S45 PENICILLIN AMIDASE"/>
    <property type="match status" value="1"/>
</dbReference>
<dbReference type="Gene3D" id="1.10.1400.10">
    <property type="match status" value="1"/>
</dbReference>
<keyword evidence="6" id="KW-0106">Calcium</keyword>
<dbReference type="GO" id="GO:0017000">
    <property type="term" value="P:antibiotic biosynthetic process"/>
    <property type="evidence" value="ECO:0007669"/>
    <property type="project" value="InterPro"/>
</dbReference>
<dbReference type="PATRIC" id="fig|28229.3.peg.4179"/>
<evidence type="ECO:0000256" key="2">
    <source>
        <dbReference type="ARBA" id="ARBA00022801"/>
    </source>
</evidence>
<keyword evidence="6" id="KW-0479">Metal-binding</keyword>
<keyword evidence="7" id="KW-1133">Transmembrane helix</keyword>
<dbReference type="InterPro" id="IPR023343">
    <property type="entry name" value="Penicillin_amidase_dom1"/>
</dbReference>
<proteinExistence type="inferred from homology"/>
<dbReference type="SUPFAM" id="SSF56235">
    <property type="entry name" value="N-terminal nucleophile aminohydrolases (Ntn hydrolases)"/>
    <property type="match status" value="1"/>
</dbReference>
<dbReference type="InterPro" id="IPR014395">
    <property type="entry name" value="Pen/GL7ACA/AHL_acylase"/>
</dbReference>
<comment type="cofactor">
    <cofactor evidence="6">
        <name>Ca(2+)</name>
        <dbReference type="ChEBI" id="CHEBI:29108"/>
    </cofactor>
    <text evidence="6">Binds 1 Ca(2+) ion per dimer.</text>
</comment>
<evidence type="ECO:0000313" key="9">
    <source>
        <dbReference type="Proteomes" id="UP000029868"/>
    </source>
</evidence>
<dbReference type="PIRSF" id="PIRSF001227">
    <property type="entry name" value="Pen_acylase"/>
    <property type="match status" value="1"/>
</dbReference>
<evidence type="ECO:0000256" key="1">
    <source>
        <dbReference type="ARBA" id="ARBA00006586"/>
    </source>
</evidence>
<gene>
    <name evidence="8" type="ORF">GAB14E_4202</name>
</gene>
<dbReference type="InterPro" id="IPR043146">
    <property type="entry name" value="Penicillin_amidase_N_B-knob"/>
</dbReference>
<comment type="similarity">
    <text evidence="1">Belongs to the peptidase S45 family.</text>
</comment>
<comment type="caution">
    <text evidence="8">The sequence shown here is derived from an EMBL/GenBank/DDBJ whole genome shotgun (WGS) entry which is preliminary data.</text>
</comment>
<dbReference type="Gene3D" id="2.30.120.10">
    <property type="match status" value="1"/>
</dbReference>
<evidence type="ECO:0000256" key="7">
    <source>
        <dbReference type="SAM" id="Phobius"/>
    </source>
</evidence>
<protein>
    <submittedName>
        <fullName evidence="8">Peptidase S45 penicillin amidase</fullName>
    </submittedName>
</protein>
<dbReference type="CDD" id="cd03747">
    <property type="entry name" value="Ntn_PGA_like"/>
    <property type="match status" value="1"/>
</dbReference>
<dbReference type="Pfam" id="PF01804">
    <property type="entry name" value="Penicil_amidase"/>
    <property type="match status" value="1"/>
</dbReference>
<keyword evidence="3" id="KW-0865">Zymogen</keyword>
<evidence type="ECO:0000256" key="5">
    <source>
        <dbReference type="PIRSR" id="PIRSR001227-1"/>
    </source>
</evidence>
<keyword evidence="2" id="KW-0378">Hydrolase</keyword>
<feature type="binding site" evidence="6">
    <location>
        <position position="323"/>
    </location>
    <ligand>
        <name>Ca(2+)</name>
        <dbReference type="ChEBI" id="CHEBI:29108"/>
    </ligand>
</feature>
<dbReference type="InterPro" id="IPR043147">
    <property type="entry name" value="Penicillin_amidase_A-knob"/>
</dbReference>
<accession>A0A099KEH8</accession>
<dbReference type="InterPro" id="IPR002692">
    <property type="entry name" value="S45"/>
</dbReference>
<dbReference type="OrthoDB" id="9760084at2"/>
<sequence length="815" mass="91651">MRTLFVKFLILIILPIAFVVGYIFFTSDFGLPQVQGVINVKGNSGDISISRDEHGTVYIKADNDNDVFFGMGMAHGQDRLWQLELQRRLSQGRLSEIFGKNFIKVDAQMRTLGLYESVQSAWDGLSPEAKSSLTAYSAGINARLNNSNALPLEFNLFDIQPEPWTEYDSLAWSKVFALNLSNSMWKEITRFIAKSHLSGSQDEELFGEDPNNDPIKTTYTDSKVFEALTAMTQLQDEFQQKLNIGGEFVGSNAWAISGKLTNSGNSILANDPHLGIQMPSIWYMANLSGEHLNASGMSIVGLPLIIFGRNDKISWGGTNMMTDVQDLYFEQVNGSNPKQYLDKGQWRDFEIKKHYIKVRPEFPEILRESIKPVEVIVRNTVRGPILSDIFGFTGQPVSLRWTGLDESDTTYESFYRLNYANDWSSFKSALSYHVAPTLNILYTDQLGNIGYMGAGLIPIRSKGKGQTPVPGGTSDYQWTGYIPFEDWPQSYNPEKGYIVSANNKMVDDDYPYFISSDWAPDARAKRIEQLIQEGLKTTGTLSLDYMKKIQGDTLSYGATGLITLLKSAPMETKKQRLAQNYLSKWDGDMAADSPSATIFYSWARHLRVMLFRDNLSTSLGNHHQSRLINQLYMSTTYDQIEAALTPGGALWCDDINTSTVENCEWVIQQSLDLAIKELYKVAGSDMDDWTWGDVHKAVYSHNPFSEVNLLKPLFESRISNGGGPNTINVASATFAESEGYEQHFGAGFRQIIELGNDSVNHVYMNSTGQSDNVLSKHYDDMVEPFRDVLYIDLNKSKIETVLVLKKTNTIDNKKQ</sequence>
<dbReference type="InterPro" id="IPR029055">
    <property type="entry name" value="Ntn_hydrolases_N"/>
</dbReference>
<feature type="active site" description="Nucleophile" evidence="5">
    <location>
        <position position="251"/>
    </location>
</feature>
<keyword evidence="7" id="KW-0472">Membrane</keyword>
<dbReference type="Proteomes" id="UP000029868">
    <property type="component" value="Unassembled WGS sequence"/>
</dbReference>
<evidence type="ECO:0000256" key="3">
    <source>
        <dbReference type="ARBA" id="ARBA00023145"/>
    </source>
</evidence>
<keyword evidence="7" id="KW-0812">Transmembrane</keyword>
<reference evidence="8 9" key="1">
    <citation type="submission" date="2014-08" db="EMBL/GenBank/DDBJ databases">
        <title>Genomic and Phenotypic Diversity of Colwellia psychrerythraea strains from Disparate Marine Basins.</title>
        <authorList>
            <person name="Techtmann S.M."/>
            <person name="Stelling S.C."/>
            <person name="Utturkar S.M."/>
            <person name="Alshibli N."/>
            <person name="Harris A."/>
            <person name="Brown S.D."/>
            <person name="Hazen T.C."/>
        </authorList>
    </citation>
    <scope>NUCLEOTIDE SEQUENCE [LARGE SCALE GENOMIC DNA]</scope>
    <source>
        <strain evidence="8 9">GAB14E</strain>
    </source>
</reference>
<evidence type="ECO:0000256" key="4">
    <source>
        <dbReference type="ARBA" id="ARBA00038735"/>
    </source>
</evidence>
<dbReference type="Gene3D" id="3.60.20.10">
    <property type="entry name" value="Glutamine Phosphoribosylpyrophosphate, subunit 1, domain 1"/>
    <property type="match status" value="1"/>
</dbReference>
<dbReference type="RefSeq" id="WP_033084126.1">
    <property type="nucleotide sequence ID" value="NZ_JQEC01000061.1"/>
</dbReference>
<dbReference type="Gene3D" id="1.10.439.10">
    <property type="entry name" value="Penicillin Amidohydrolase, domain 1"/>
    <property type="match status" value="1"/>
</dbReference>
<name>A0A099KEH8_COLPS</name>
<dbReference type="MEROPS" id="S45.003"/>
<dbReference type="AlphaFoldDB" id="A0A099KEH8"/>
<feature type="binding site" evidence="6">
    <location>
        <position position="187"/>
    </location>
    <ligand>
        <name>Ca(2+)</name>
        <dbReference type="ChEBI" id="CHEBI:29108"/>
    </ligand>
</feature>
<dbReference type="GO" id="GO:0016811">
    <property type="term" value="F:hydrolase activity, acting on carbon-nitrogen (but not peptide) bonds, in linear amides"/>
    <property type="evidence" value="ECO:0007669"/>
    <property type="project" value="InterPro"/>
</dbReference>
<organism evidence="8 9">
    <name type="scientific">Colwellia psychrerythraea</name>
    <name type="common">Vibrio psychroerythus</name>
    <dbReference type="NCBI Taxonomy" id="28229"/>
    <lineage>
        <taxon>Bacteria</taxon>
        <taxon>Pseudomonadati</taxon>
        <taxon>Pseudomonadota</taxon>
        <taxon>Gammaproteobacteria</taxon>
        <taxon>Alteromonadales</taxon>
        <taxon>Colwelliaceae</taxon>
        <taxon>Colwellia</taxon>
    </lineage>
</organism>
<evidence type="ECO:0000313" key="8">
    <source>
        <dbReference type="EMBL" id="KGJ88685.1"/>
    </source>
</evidence>
<dbReference type="EMBL" id="JQEC01000061">
    <property type="protein sequence ID" value="KGJ88685.1"/>
    <property type="molecule type" value="Genomic_DNA"/>
</dbReference>
<feature type="transmembrane region" description="Helical" evidence="7">
    <location>
        <begin position="5"/>
        <end position="25"/>
    </location>
</feature>
<comment type="subunit">
    <text evidence="4">Heterodimer of an alpha subunit and a beta subunit processed from the same precursor.</text>
</comment>
<dbReference type="PANTHER" id="PTHR34218:SF4">
    <property type="entry name" value="ACYL-HOMOSERINE LACTONE ACYLASE QUIP"/>
    <property type="match status" value="1"/>
</dbReference>
<feature type="binding site" evidence="6">
    <location>
        <position position="326"/>
    </location>
    <ligand>
        <name>Ca(2+)</name>
        <dbReference type="ChEBI" id="CHEBI:29108"/>
    </ligand>
</feature>